<gene>
    <name evidence="14" type="ORF">KC01_LOCUS11453</name>
</gene>
<evidence type="ECO:0000256" key="3">
    <source>
        <dbReference type="ARBA" id="ARBA00022692"/>
    </source>
</evidence>
<feature type="domain" description="Cadherin" evidence="13">
    <location>
        <begin position="168"/>
        <end position="246"/>
    </location>
</feature>
<dbReference type="GO" id="GO:0007043">
    <property type="term" value="P:cell-cell junction assembly"/>
    <property type="evidence" value="ECO:0007669"/>
    <property type="project" value="TreeGrafter"/>
</dbReference>
<dbReference type="PANTHER" id="PTHR24027">
    <property type="entry name" value="CADHERIN-23"/>
    <property type="match status" value="1"/>
</dbReference>
<dbReference type="GO" id="GO:0016342">
    <property type="term" value="C:catenin complex"/>
    <property type="evidence" value="ECO:0007669"/>
    <property type="project" value="TreeGrafter"/>
</dbReference>
<dbReference type="GO" id="GO:0034332">
    <property type="term" value="P:adherens junction organization"/>
    <property type="evidence" value="ECO:0007669"/>
    <property type="project" value="TreeGrafter"/>
</dbReference>
<reference evidence="14 15" key="1">
    <citation type="submission" date="2024-04" db="EMBL/GenBank/DDBJ databases">
        <authorList>
            <person name="Waldvogel A.-M."/>
            <person name="Schoenle A."/>
        </authorList>
    </citation>
    <scope>NUCLEOTIDE SEQUENCE [LARGE SCALE GENOMIC DNA]</scope>
</reference>
<name>A0AAV2JYN6_KNICA</name>
<organism evidence="14 15">
    <name type="scientific">Knipowitschia caucasica</name>
    <name type="common">Caucasian dwarf goby</name>
    <name type="synonym">Pomatoschistus caucasicus</name>
    <dbReference type="NCBI Taxonomy" id="637954"/>
    <lineage>
        <taxon>Eukaryota</taxon>
        <taxon>Metazoa</taxon>
        <taxon>Chordata</taxon>
        <taxon>Craniata</taxon>
        <taxon>Vertebrata</taxon>
        <taxon>Euteleostomi</taxon>
        <taxon>Actinopterygii</taxon>
        <taxon>Neopterygii</taxon>
        <taxon>Teleostei</taxon>
        <taxon>Neoteleostei</taxon>
        <taxon>Acanthomorphata</taxon>
        <taxon>Gobiaria</taxon>
        <taxon>Gobiiformes</taxon>
        <taxon>Gobioidei</taxon>
        <taxon>Gobiidae</taxon>
        <taxon>Gobiinae</taxon>
        <taxon>Knipowitschia</taxon>
    </lineage>
</organism>
<keyword evidence="6" id="KW-0677">Repeat</keyword>
<dbReference type="GO" id="GO:0099560">
    <property type="term" value="P:synaptic membrane adhesion"/>
    <property type="evidence" value="ECO:0007669"/>
    <property type="project" value="TreeGrafter"/>
</dbReference>
<accession>A0AAV2JYN6</accession>
<dbReference type="Proteomes" id="UP001497482">
    <property type="component" value="Chromosome 14"/>
</dbReference>
<dbReference type="FunFam" id="2.60.40.60:FF:000012">
    <property type="entry name" value="Cadherin 24"/>
    <property type="match status" value="1"/>
</dbReference>
<dbReference type="GO" id="GO:0016339">
    <property type="term" value="P:calcium-dependent cell-cell adhesion via plasma membrane cell adhesion molecules"/>
    <property type="evidence" value="ECO:0007669"/>
    <property type="project" value="TreeGrafter"/>
</dbReference>
<dbReference type="GO" id="GO:0005912">
    <property type="term" value="C:adherens junction"/>
    <property type="evidence" value="ECO:0007669"/>
    <property type="project" value="TreeGrafter"/>
</dbReference>
<evidence type="ECO:0000313" key="14">
    <source>
        <dbReference type="EMBL" id="CAL1580632.1"/>
    </source>
</evidence>
<dbReference type="PRINTS" id="PR00205">
    <property type="entry name" value="CADHERIN"/>
</dbReference>
<keyword evidence="10" id="KW-0472">Membrane</keyword>
<evidence type="ECO:0000256" key="4">
    <source>
        <dbReference type="ARBA" id="ARBA00022723"/>
    </source>
</evidence>
<keyword evidence="7 12" id="KW-0106">Calcium</keyword>
<evidence type="ECO:0000256" key="6">
    <source>
        <dbReference type="ARBA" id="ARBA00022737"/>
    </source>
</evidence>
<dbReference type="EMBL" id="OZ035836">
    <property type="protein sequence ID" value="CAL1580632.1"/>
    <property type="molecule type" value="Genomic_DNA"/>
</dbReference>
<dbReference type="GO" id="GO:0008013">
    <property type="term" value="F:beta-catenin binding"/>
    <property type="evidence" value="ECO:0007669"/>
    <property type="project" value="TreeGrafter"/>
</dbReference>
<dbReference type="CDD" id="cd11304">
    <property type="entry name" value="Cadherin_repeat"/>
    <property type="match status" value="2"/>
</dbReference>
<evidence type="ECO:0000256" key="12">
    <source>
        <dbReference type="PROSITE-ProRule" id="PRU00043"/>
    </source>
</evidence>
<evidence type="ECO:0000256" key="11">
    <source>
        <dbReference type="ARBA" id="ARBA00023180"/>
    </source>
</evidence>
<comment type="subcellular location">
    <subcellularLocation>
        <location evidence="1">Cell membrane</location>
        <topology evidence="1">Single-pass type I membrane protein</topology>
    </subcellularLocation>
</comment>
<keyword evidence="11" id="KW-0325">Glycoprotein</keyword>
<keyword evidence="9" id="KW-1133">Transmembrane helix</keyword>
<evidence type="ECO:0000259" key="13">
    <source>
        <dbReference type="PROSITE" id="PS50268"/>
    </source>
</evidence>
<dbReference type="Pfam" id="PF00028">
    <property type="entry name" value="Cadherin"/>
    <property type="match status" value="2"/>
</dbReference>
<keyword evidence="2" id="KW-1003">Cell membrane</keyword>
<dbReference type="SUPFAM" id="SSF49313">
    <property type="entry name" value="Cadherin-like"/>
    <property type="match status" value="2"/>
</dbReference>
<evidence type="ECO:0000256" key="5">
    <source>
        <dbReference type="ARBA" id="ARBA00022729"/>
    </source>
</evidence>
<dbReference type="GO" id="GO:0016477">
    <property type="term" value="P:cell migration"/>
    <property type="evidence" value="ECO:0007669"/>
    <property type="project" value="TreeGrafter"/>
</dbReference>
<dbReference type="InterPro" id="IPR015919">
    <property type="entry name" value="Cadherin-like_sf"/>
</dbReference>
<dbReference type="AlphaFoldDB" id="A0AAV2JYN6"/>
<dbReference type="PANTHER" id="PTHR24027:SF428">
    <property type="entry name" value="CADHERIN 6"/>
    <property type="match status" value="1"/>
</dbReference>
<dbReference type="PROSITE" id="PS50268">
    <property type="entry name" value="CADHERIN_2"/>
    <property type="match status" value="2"/>
</dbReference>
<protein>
    <recommendedName>
        <fullName evidence="13">Cadherin domain-containing protein</fullName>
    </recommendedName>
</protein>
<keyword evidence="15" id="KW-1185">Reference proteome</keyword>
<sequence>MTWYGNCTVAEQESLQRVVKTAQRIIGAPLSALENIQSQRTLQRAQSSSTWCDDGGIYQFRVPESFKHGAAVGRVRATDRDIGPNAEMFFTIVSGDGMDVFQISTDKLSQEGVVTVNKPLDFERKQSYTVEVQVQNTQVDPRFTSAGSRDVATVRISVEDVDEPPHFDKTWYQLEVKEDAGVGAAVGAVSAVDPDGARSPVKYAIDRRTDLDRIFNVHPGNGSIFLLRPIDREDRAWHNISVIASELSE</sequence>
<evidence type="ECO:0000313" key="15">
    <source>
        <dbReference type="Proteomes" id="UP001497482"/>
    </source>
</evidence>
<dbReference type="GO" id="GO:0045296">
    <property type="term" value="F:cadherin binding"/>
    <property type="evidence" value="ECO:0007669"/>
    <property type="project" value="TreeGrafter"/>
</dbReference>
<dbReference type="GO" id="GO:0005509">
    <property type="term" value="F:calcium ion binding"/>
    <property type="evidence" value="ECO:0007669"/>
    <property type="project" value="UniProtKB-UniRule"/>
</dbReference>
<dbReference type="GO" id="GO:0000902">
    <property type="term" value="P:cell morphogenesis"/>
    <property type="evidence" value="ECO:0007669"/>
    <property type="project" value="TreeGrafter"/>
</dbReference>
<keyword evidence="5" id="KW-0732">Signal</keyword>
<dbReference type="Gene3D" id="2.60.40.60">
    <property type="entry name" value="Cadherins"/>
    <property type="match status" value="2"/>
</dbReference>
<dbReference type="InterPro" id="IPR039808">
    <property type="entry name" value="Cadherin"/>
</dbReference>
<dbReference type="SMART" id="SM00112">
    <property type="entry name" value="CA"/>
    <property type="match status" value="2"/>
</dbReference>
<evidence type="ECO:0000256" key="10">
    <source>
        <dbReference type="ARBA" id="ARBA00023136"/>
    </source>
</evidence>
<dbReference type="GO" id="GO:0044331">
    <property type="term" value="P:cell-cell adhesion mediated by cadherin"/>
    <property type="evidence" value="ECO:0007669"/>
    <property type="project" value="TreeGrafter"/>
</dbReference>
<evidence type="ECO:0000256" key="1">
    <source>
        <dbReference type="ARBA" id="ARBA00004251"/>
    </source>
</evidence>
<feature type="domain" description="Cadherin" evidence="13">
    <location>
        <begin position="54"/>
        <end position="167"/>
    </location>
</feature>
<keyword evidence="4" id="KW-0479">Metal-binding</keyword>
<keyword evidence="8" id="KW-0130">Cell adhesion</keyword>
<dbReference type="InterPro" id="IPR002126">
    <property type="entry name" value="Cadherin-like_dom"/>
</dbReference>
<keyword evidence="3" id="KW-0812">Transmembrane</keyword>
<evidence type="ECO:0000256" key="9">
    <source>
        <dbReference type="ARBA" id="ARBA00022989"/>
    </source>
</evidence>
<evidence type="ECO:0000256" key="2">
    <source>
        <dbReference type="ARBA" id="ARBA00022475"/>
    </source>
</evidence>
<evidence type="ECO:0000256" key="8">
    <source>
        <dbReference type="ARBA" id="ARBA00022889"/>
    </source>
</evidence>
<evidence type="ECO:0000256" key="7">
    <source>
        <dbReference type="ARBA" id="ARBA00022837"/>
    </source>
</evidence>
<dbReference type="GO" id="GO:0007156">
    <property type="term" value="P:homophilic cell adhesion via plasma membrane adhesion molecules"/>
    <property type="evidence" value="ECO:0007669"/>
    <property type="project" value="InterPro"/>
</dbReference>
<proteinExistence type="predicted"/>